<dbReference type="EMBL" id="QGTT01000003">
    <property type="protein sequence ID" value="PWW14461.1"/>
    <property type="molecule type" value="Genomic_DNA"/>
</dbReference>
<sequence length="200" mass="21543">MWSLDGSFERQRENESVMLVNTLLAVALIYIVMAALFESILLPTAVITSLLFSIVGVFWALLITGQSISVMAMIGILILMGIVVNNGIVLVDRINQLLASGASLQEAIIEGSVSRLRPILMTVSTTVLGLLPLAFGTTQIGGDGPPYAPMAIAIIGGLVFSTLTSLFLVPYAYARLIGMRARWQRLCQHAQIKVSQLLPD</sequence>
<organism evidence="2 3">
    <name type="scientific">Pseudidiomarina maritima</name>
    <dbReference type="NCBI Taxonomy" id="519453"/>
    <lineage>
        <taxon>Bacteria</taxon>
        <taxon>Pseudomonadati</taxon>
        <taxon>Pseudomonadota</taxon>
        <taxon>Gammaproteobacteria</taxon>
        <taxon>Alteromonadales</taxon>
        <taxon>Idiomarinaceae</taxon>
        <taxon>Pseudidiomarina</taxon>
    </lineage>
</organism>
<accession>A0A317QA19</accession>
<evidence type="ECO:0000313" key="2">
    <source>
        <dbReference type="EMBL" id="PWW14461.1"/>
    </source>
</evidence>
<dbReference type="PANTHER" id="PTHR32063">
    <property type="match status" value="1"/>
</dbReference>
<dbReference type="STRING" id="519453.SAMN04488070_0247"/>
<dbReference type="Proteomes" id="UP000246964">
    <property type="component" value="Unassembled WGS sequence"/>
</dbReference>
<proteinExistence type="predicted"/>
<comment type="caution">
    <text evidence="2">The sequence shown here is derived from an EMBL/GenBank/DDBJ whole genome shotgun (WGS) entry which is preliminary data.</text>
</comment>
<feature type="transmembrane region" description="Helical" evidence="1">
    <location>
        <begin position="147"/>
        <end position="173"/>
    </location>
</feature>
<evidence type="ECO:0000256" key="1">
    <source>
        <dbReference type="SAM" id="Phobius"/>
    </source>
</evidence>
<keyword evidence="1" id="KW-0812">Transmembrane</keyword>
<dbReference type="SUPFAM" id="SSF82866">
    <property type="entry name" value="Multidrug efflux transporter AcrB transmembrane domain"/>
    <property type="match status" value="1"/>
</dbReference>
<protein>
    <submittedName>
        <fullName evidence="2">AcrB/AcrD/AcrF family protein</fullName>
    </submittedName>
</protein>
<evidence type="ECO:0000313" key="3">
    <source>
        <dbReference type="Proteomes" id="UP000246964"/>
    </source>
</evidence>
<dbReference type="PRINTS" id="PR00702">
    <property type="entry name" value="ACRIFLAVINRP"/>
</dbReference>
<dbReference type="Gene3D" id="3.30.70.1440">
    <property type="entry name" value="Multidrug efflux transporter AcrB pore domain"/>
    <property type="match status" value="1"/>
</dbReference>
<reference evidence="2 3" key="1">
    <citation type="submission" date="2018-05" db="EMBL/GenBank/DDBJ databases">
        <title>Freshwater and sediment microbial communities from various areas in North America, analyzing microbe dynamics in response to fracking.</title>
        <authorList>
            <person name="Lamendella R."/>
        </authorList>
    </citation>
    <scope>NUCLEOTIDE SEQUENCE [LARGE SCALE GENOMIC DNA]</scope>
    <source>
        <strain evidence="2 3">125B1</strain>
    </source>
</reference>
<feature type="transmembrane region" description="Helical" evidence="1">
    <location>
        <begin position="119"/>
        <end position="141"/>
    </location>
</feature>
<feature type="transmembrane region" description="Helical" evidence="1">
    <location>
        <begin position="68"/>
        <end position="91"/>
    </location>
</feature>
<dbReference type="Pfam" id="PF00873">
    <property type="entry name" value="ACR_tran"/>
    <property type="match status" value="1"/>
</dbReference>
<gene>
    <name evidence="2" type="ORF">DET45_103153</name>
</gene>
<dbReference type="PANTHER" id="PTHR32063:SF73">
    <property type="entry name" value="RND SUPERFAMILY EFFLUX PUMP PERMEASE COMPONENT 1"/>
    <property type="match status" value="1"/>
</dbReference>
<keyword evidence="1" id="KW-1133">Transmembrane helix</keyword>
<feature type="transmembrane region" description="Helical" evidence="1">
    <location>
        <begin position="16"/>
        <end position="37"/>
    </location>
</feature>
<dbReference type="Gene3D" id="1.20.1640.10">
    <property type="entry name" value="Multidrug efflux transporter AcrB transmembrane domain"/>
    <property type="match status" value="1"/>
</dbReference>
<dbReference type="InterPro" id="IPR001036">
    <property type="entry name" value="Acrflvin-R"/>
</dbReference>
<feature type="transmembrane region" description="Helical" evidence="1">
    <location>
        <begin position="44"/>
        <end position="62"/>
    </location>
</feature>
<dbReference type="AlphaFoldDB" id="A0A317QA19"/>
<keyword evidence="3" id="KW-1185">Reference proteome</keyword>
<dbReference type="GO" id="GO:0005886">
    <property type="term" value="C:plasma membrane"/>
    <property type="evidence" value="ECO:0007669"/>
    <property type="project" value="TreeGrafter"/>
</dbReference>
<name>A0A317QA19_9GAMM</name>
<keyword evidence="1" id="KW-0472">Membrane</keyword>
<dbReference type="GO" id="GO:0042910">
    <property type="term" value="F:xenobiotic transmembrane transporter activity"/>
    <property type="evidence" value="ECO:0007669"/>
    <property type="project" value="TreeGrafter"/>
</dbReference>